<evidence type="ECO:0000313" key="3">
    <source>
        <dbReference type="Proteomes" id="UP000199636"/>
    </source>
</evidence>
<dbReference type="RefSeq" id="WP_090264683.1">
    <property type="nucleotide sequence ID" value="NZ_FNDS01000007.1"/>
</dbReference>
<dbReference type="EMBL" id="FNDS01000007">
    <property type="protein sequence ID" value="SDI29141.1"/>
    <property type="molecule type" value="Genomic_DNA"/>
</dbReference>
<dbReference type="InterPro" id="IPR041180">
    <property type="entry name" value="Nmad2"/>
</dbReference>
<organism evidence="2 3">
    <name type="scientific">Pseudomonas panipatensis</name>
    <dbReference type="NCBI Taxonomy" id="428992"/>
    <lineage>
        <taxon>Bacteria</taxon>
        <taxon>Pseudomonadati</taxon>
        <taxon>Pseudomonadota</taxon>
        <taxon>Gammaproteobacteria</taxon>
        <taxon>Pseudomonadales</taxon>
        <taxon>Pseudomonadaceae</taxon>
        <taxon>Pseudomonas</taxon>
    </lineage>
</organism>
<gene>
    <name evidence="2" type="ORF">SAMN05216272_107316</name>
</gene>
<accession>A0A1G8JDL3</accession>
<evidence type="ECO:0000259" key="1">
    <source>
        <dbReference type="Pfam" id="PF18753"/>
    </source>
</evidence>
<proteinExistence type="predicted"/>
<keyword evidence="3" id="KW-1185">Reference proteome</keyword>
<dbReference type="Proteomes" id="UP000199636">
    <property type="component" value="Unassembled WGS sequence"/>
</dbReference>
<name>A0A1G8JDL3_9PSED</name>
<feature type="domain" description="Nucleotide modification associated" evidence="1">
    <location>
        <begin position="1"/>
        <end position="198"/>
    </location>
</feature>
<dbReference type="AlphaFoldDB" id="A0A1G8JDL3"/>
<evidence type="ECO:0000313" key="2">
    <source>
        <dbReference type="EMBL" id="SDI29141.1"/>
    </source>
</evidence>
<dbReference type="OrthoDB" id="2080678at2"/>
<sequence length="214" mass="24536">MPNVYMYVVDRDFGFAPNPFHNMCTLATCKPDIRRVAKVGDWIIGMGGKRLRATGRCIFAMKTTRSVTFDEYWGNSLYRHKKPLRNGSLKTIVGDNIYHRVNGNWHQSNSHHSYPDGTPNPHNILNDTRTNSVLVSEHFFYFGAAAVEIPTTLLDRIGYRNSRGHRKFTQEQAQPLISFLAENFHPNVIYGDPFDFEAAKSRYSVKNNKITPHT</sequence>
<dbReference type="Pfam" id="PF18753">
    <property type="entry name" value="Nmad2"/>
    <property type="match status" value="1"/>
</dbReference>
<reference evidence="3" key="1">
    <citation type="submission" date="2016-10" db="EMBL/GenBank/DDBJ databases">
        <authorList>
            <person name="Varghese N."/>
            <person name="Submissions S."/>
        </authorList>
    </citation>
    <scope>NUCLEOTIDE SEQUENCE [LARGE SCALE GENOMIC DNA]</scope>
    <source>
        <strain evidence="3">CCM 7469</strain>
    </source>
</reference>
<protein>
    <recommendedName>
        <fullName evidence="1">Nucleotide modification associated domain-containing protein</fullName>
    </recommendedName>
</protein>